<gene>
    <name evidence="1" type="ORF">L6452_27055</name>
</gene>
<reference evidence="2" key="1">
    <citation type="journal article" date="2022" name="Mol. Ecol. Resour.">
        <title>The genomes of chicory, endive, great burdock and yacon provide insights into Asteraceae palaeo-polyploidization history and plant inulin production.</title>
        <authorList>
            <person name="Fan W."/>
            <person name="Wang S."/>
            <person name="Wang H."/>
            <person name="Wang A."/>
            <person name="Jiang F."/>
            <person name="Liu H."/>
            <person name="Zhao H."/>
            <person name="Xu D."/>
            <person name="Zhang Y."/>
        </authorList>
    </citation>
    <scope>NUCLEOTIDE SEQUENCE [LARGE SCALE GENOMIC DNA]</scope>
    <source>
        <strain evidence="2">cv. Niubang</strain>
    </source>
</reference>
<organism evidence="1 2">
    <name type="scientific">Arctium lappa</name>
    <name type="common">Greater burdock</name>
    <name type="synonym">Lappa major</name>
    <dbReference type="NCBI Taxonomy" id="4217"/>
    <lineage>
        <taxon>Eukaryota</taxon>
        <taxon>Viridiplantae</taxon>
        <taxon>Streptophyta</taxon>
        <taxon>Embryophyta</taxon>
        <taxon>Tracheophyta</taxon>
        <taxon>Spermatophyta</taxon>
        <taxon>Magnoliopsida</taxon>
        <taxon>eudicotyledons</taxon>
        <taxon>Gunneridae</taxon>
        <taxon>Pentapetalae</taxon>
        <taxon>asterids</taxon>
        <taxon>campanulids</taxon>
        <taxon>Asterales</taxon>
        <taxon>Asteraceae</taxon>
        <taxon>Carduoideae</taxon>
        <taxon>Cardueae</taxon>
        <taxon>Arctiinae</taxon>
        <taxon>Arctium</taxon>
    </lineage>
</organism>
<sequence>MAMFENGSSFTTPPEASPVSQHRSSLPHLFSLRSSILTILPSSIHIHRRDSKLNWLLESYLVEKGGLKMEGGGGGGGVVSSEQKQNAESTAAAASSYTYWVREAKQDAAPLPVPRKLTAQDLSKSSNHLGSAWNKAGTWEEKNLNKWATERIKELVLSVGSLEFSSGKAEIEEVSRCTGDAFLVTVRNKKRVGYTYEITLKVKGEWIIGEEKKTFKGNLDIAEFSFGELDDLQVEVKLNDEKDLVHLDKQRIRQDMKMFLKPLREKFLEFEAELKER</sequence>
<keyword evidence="2" id="KW-1185">Reference proteome</keyword>
<reference evidence="1 2" key="2">
    <citation type="journal article" date="2022" name="Mol. Ecol. Resour.">
        <title>The genomes of chicory, endive, great burdock and yacon provide insights into Asteraceae paleo-polyploidization history and plant inulin production.</title>
        <authorList>
            <person name="Fan W."/>
            <person name="Wang S."/>
            <person name="Wang H."/>
            <person name="Wang A."/>
            <person name="Jiang F."/>
            <person name="Liu H."/>
            <person name="Zhao H."/>
            <person name="Xu D."/>
            <person name="Zhang Y."/>
        </authorList>
    </citation>
    <scope>NUCLEOTIDE SEQUENCE [LARGE SCALE GENOMIC DNA]</scope>
    <source>
        <strain evidence="2">cv. Niubang</strain>
    </source>
</reference>
<accession>A0ACB8ZWJ5</accession>
<evidence type="ECO:0000313" key="2">
    <source>
        <dbReference type="Proteomes" id="UP001055879"/>
    </source>
</evidence>
<dbReference type="EMBL" id="CM042055">
    <property type="protein sequence ID" value="KAI3701745.1"/>
    <property type="molecule type" value="Genomic_DNA"/>
</dbReference>
<evidence type="ECO:0000313" key="1">
    <source>
        <dbReference type="EMBL" id="KAI3701745.1"/>
    </source>
</evidence>
<dbReference type="Proteomes" id="UP001055879">
    <property type="component" value="Linkage Group LG09"/>
</dbReference>
<proteinExistence type="predicted"/>
<name>A0ACB8ZWJ5_ARCLA</name>
<protein>
    <submittedName>
        <fullName evidence="1">Uncharacterized protein</fullName>
    </submittedName>
</protein>
<comment type="caution">
    <text evidence="1">The sequence shown here is derived from an EMBL/GenBank/DDBJ whole genome shotgun (WGS) entry which is preliminary data.</text>
</comment>